<feature type="coiled-coil region" evidence="1">
    <location>
        <begin position="103"/>
        <end position="144"/>
    </location>
</feature>
<evidence type="ECO:0000313" key="2">
    <source>
        <dbReference type="EMBL" id="HEW52938.1"/>
    </source>
</evidence>
<dbReference type="PANTHER" id="PTHR40727">
    <property type="entry name" value="TRANSCRIPTION REGULATOR, ENCODED NEXT TO RECA SUPERFAMILY ATPASE-RELATED"/>
    <property type="match status" value="1"/>
</dbReference>
<dbReference type="InterPro" id="IPR022285">
    <property type="entry name" value="CHP03879_regulat_dom_put"/>
</dbReference>
<gene>
    <name evidence="2" type="ORF">ENO77_02030</name>
</gene>
<keyword evidence="1" id="KW-0175">Coiled coil</keyword>
<accession>A0A7C2ZP12</accession>
<sequence length="146" mass="16438">MRKLELALILTTLTRPDIIDKIKLAEDKITWLDSLIVAAAALAREKAGYPVSVIAEELGRSEATIRNHLTGKTEAGKLVLESYEILRSSGGRLSIPMYAPSEVDTLRKRVDELEKELKEKEKIVESLSDRLAKVRQRLSEILKELE</sequence>
<protein>
    <submittedName>
        <fullName evidence="2">Transcriptional regulator</fullName>
    </submittedName>
</protein>
<name>A0A7C2ZP12_9CREN</name>
<dbReference type="NCBIfam" id="TIGR03879">
    <property type="entry name" value="near_KaiC_dom"/>
    <property type="match status" value="1"/>
</dbReference>
<dbReference type="AlphaFoldDB" id="A0A7C2ZP12"/>
<proteinExistence type="predicted"/>
<evidence type="ECO:0000256" key="1">
    <source>
        <dbReference type="SAM" id="Coils"/>
    </source>
</evidence>
<dbReference type="PANTHER" id="PTHR40727:SF1">
    <property type="entry name" value="BACTERIO-OPSIN ACTIVATOR"/>
    <property type="match status" value="1"/>
</dbReference>
<organism evidence="2">
    <name type="scientific">Ignisphaera aggregans</name>
    <dbReference type="NCBI Taxonomy" id="334771"/>
    <lineage>
        <taxon>Archaea</taxon>
        <taxon>Thermoproteota</taxon>
        <taxon>Thermoprotei</taxon>
        <taxon>Desulfurococcales</taxon>
        <taxon>Desulfurococcaceae</taxon>
        <taxon>Ignisphaera</taxon>
    </lineage>
</organism>
<comment type="caution">
    <text evidence="2">The sequence shown here is derived from an EMBL/GenBank/DDBJ whole genome shotgun (WGS) entry which is preliminary data.</text>
</comment>
<reference evidence="2" key="1">
    <citation type="journal article" date="2020" name="mSystems">
        <title>Genome- and Community-Level Interaction Insights into Carbon Utilization and Element Cycling Functions of Hydrothermarchaeota in Hydrothermal Sediment.</title>
        <authorList>
            <person name="Zhou Z."/>
            <person name="Liu Y."/>
            <person name="Xu W."/>
            <person name="Pan J."/>
            <person name="Luo Z.H."/>
            <person name="Li M."/>
        </authorList>
    </citation>
    <scope>NUCLEOTIDE SEQUENCE [LARGE SCALE GENOMIC DNA]</scope>
    <source>
        <strain evidence="2">SpSt-16</strain>
    </source>
</reference>
<dbReference type="EMBL" id="DSGT01000006">
    <property type="protein sequence ID" value="HEW52938.1"/>
    <property type="molecule type" value="Genomic_DNA"/>
</dbReference>